<dbReference type="SUPFAM" id="SSF100950">
    <property type="entry name" value="NagB/RpiA/CoA transferase-like"/>
    <property type="match status" value="1"/>
</dbReference>
<feature type="domain" description="HTH deoR-type" evidence="3">
    <location>
        <begin position="1"/>
        <end position="50"/>
    </location>
</feature>
<sequence>MIINELNRDGTVRVSDLVRLLGVSDMTVRRDLQQLQRDGLLAKVHGGATAVTEPASLEPTFEVKSRLRLAEKEAIARRAAELVRPGSAIAVSAGTTTHAFARHLVTIPGLTVVTNSVWVSDVLHRSGTEGANVLLTGGMRTPSDALVGPLAVSAVASLHLDAFFLGVHGMEPAAGFSTPNLLEAEINRALVRAARNLVVLADSSKWGIVGLSSIAGLGEADTLVTDSGLCAQANGILGERVGELIEVDPGDEVSEA</sequence>
<reference evidence="4 5" key="1">
    <citation type="submission" date="2018-04" db="EMBL/GenBank/DDBJ databases">
        <title>Genome of Nocardioides gansuensis WSJ-1.</title>
        <authorList>
            <person name="Wu S."/>
            <person name="Wang G."/>
        </authorList>
    </citation>
    <scope>NUCLEOTIDE SEQUENCE [LARGE SCALE GENOMIC DNA]</scope>
    <source>
        <strain evidence="4 5">WSJ-1</strain>
    </source>
</reference>
<evidence type="ECO:0000256" key="2">
    <source>
        <dbReference type="ARBA" id="ARBA00023163"/>
    </source>
</evidence>
<dbReference type="PROSITE" id="PS51000">
    <property type="entry name" value="HTH_DEOR_2"/>
    <property type="match status" value="1"/>
</dbReference>
<dbReference type="Gene3D" id="1.10.10.10">
    <property type="entry name" value="Winged helix-like DNA-binding domain superfamily/Winged helix DNA-binding domain"/>
    <property type="match status" value="1"/>
</dbReference>
<dbReference type="InterPro" id="IPR036390">
    <property type="entry name" value="WH_DNA-bd_sf"/>
</dbReference>
<evidence type="ECO:0000313" key="5">
    <source>
        <dbReference type="Proteomes" id="UP000246018"/>
    </source>
</evidence>
<protein>
    <submittedName>
        <fullName evidence="4">DeoR family transcriptional regulator</fullName>
    </submittedName>
</protein>
<dbReference type="AlphaFoldDB" id="A0A2T8FGM7"/>
<comment type="caution">
    <text evidence="4">The sequence shown here is derived from an EMBL/GenBank/DDBJ whole genome shotgun (WGS) entry which is preliminary data.</text>
</comment>
<evidence type="ECO:0000313" key="4">
    <source>
        <dbReference type="EMBL" id="PVG84849.1"/>
    </source>
</evidence>
<dbReference type="Proteomes" id="UP000246018">
    <property type="component" value="Unassembled WGS sequence"/>
</dbReference>
<keyword evidence="1" id="KW-0805">Transcription regulation</keyword>
<dbReference type="GO" id="GO:0003700">
    <property type="term" value="F:DNA-binding transcription factor activity"/>
    <property type="evidence" value="ECO:0007669"/>
    <property type="project" value="InterPro"/>
</dbReference>
<evidence type="ECO:0000259" key="3">
    <source>
        <dbReference type="PROSITE" id="PS51000"/>
    </source>
</evidence>
<dbReference type="InterPro" id="IPR050313">
    <property type="entry name" value="Carb_Metab_HTH_regulators"/>
</dbReference>
<keyword evidence="5" id="KW-1185">Reference proteome</keyword>
<dbReference type="SMART" id="SM01134">
    <property type="entry name" value="DeoRC"/>
    <property type="match status" value="1"/>
</dbReference>
<dbReference type="InterPro" id="IPR036388">
    <property type="entry name" value="WH-like_DNA-bd_sf"/>
</dbReference>
<keyword evidence="2" id="KW-0804">Transcription</keyword>
<evidence type="ECO:0000256" key="1">
    <source>
        <dbReference type="ARBA" id="ARBA00023015"/>
    </source>
</evidence>
<dbReference type="PANTHER" id="PTHR30363:SF44">
    <property type="entry name" value="AGA OPERON TRANSCRIPTIONAL REPRESSOR-RELATED"/>
    <property type="match status" value="1"/>
</dbReference>
<dbReference type="InterPro" id="IPR014036">
    <property type="entry name" value="DeoR-like_C"/>
</dbReference>
<dbReference type="InterPro" id="IPR001034">
    <property type="entry name" value="DeoR_HTH"/>
</dbReference>
<dbReference type="SUPFAM" id="SSF46785">
    <property type="entry name" value="Winged helix' DNA-binding domain"/>
    <property type="match status" value="1"/>
</dbReference>
<dbReference type="PANTHER" id="PTHR30363">
    <property type="entry name" value="HTH-TYPE TRANSCRIPTIONAL REGULATOR SRLR-RELATED"/>
    <property type="match status" value="1"/>
</dbReference>
<gene>
    <name evidence="4" type="ORF">DDE18_01870</name>
</gene>
<organism evidence="4 5">
    <name type="scientific">Nocardioides gansuensis</name>
    <dbReference type="NCBI Taxonomy" id="2138300"/>
    <lineage>
        <taxon>Bacteria</taxon>
        <taxon>Bacillati</taxon>
        <taxon>Actinomycetota</taxon>
        <taxon>Actinomycetes</taxon>
        <taxon>Propionibacteriales</taxon>
        <taxon>Nocardioidaceae</taxon>
        <taxon>Nocardioides</taxon>
    </lineage>
</organism>
<dbReference type="SMART" id="SM00420">
    <property type="entry name" value="HTH_DEOR"/>
    <property type="match status" value="1"/>
</dbReference>
<dbReference type="Pfam" id="PF08220">
    <property type="entry name" value="HTH_DeoR"/>
    <property type="match status" value="1"/>
</dbReference>
<accession>A0A2T8FGM7</accession>
<dbReference type="InterPro" id="IPR037171">
    <property type="entry name" value="NagB/RpiA_transferase-like"/>
</dbReference>
<dbReference type="Pfam" id="PF00455">
    <property type="entry name" value="DeoRC"/>
    <property type="match status" value="1"/>
</dbReference>
<proteinExistence type="predicted"/>
<dbReference type="OrthoDB" id="7688673at2"/>
<dbReference type="PRINTS" id="PR00037">
    <property type="entry name" value="HTHLACR"/>
</dbReference>
<dbReference type="EMBL" id="QDGZ01000001">
    <property type="protein sequence ID" value="PVG84849.1"/>
    <property type="molecule type" value="Genomic_DNA"/>
</dbReference>
<dbReference type="Gene3D" id="3.40.50.1360">
    <property type="match status" value="1"/>
</dbReference>
<name>A0A2T8FGM7_9ACTN</name>